<evidence type="ECO:0000313" key="2">
    <source>
        <dbReference type="EMBL" id="MDT0649465.1"/>
    </source>
</evidence>
<keyword evidence="3" id="KW-1185">Reference proteome</keyword>
<keyword evidence="2" id="KW-0067">ATP-binding</keyword>
<comment type="caution">
    <text evidence="2">The sequence shown here is derived from an EMBL/GenBank/DDBJ whole genome shotgun (WGS) entry which is preliminary data.</text>
</comment>
<dbReference type="Proteomes" id="UP001248819">
    <property type="component" value="Unassembled WGS sequence"/>
</dbReference>
<dbReference type="InterPro" id="IPR027417">
    <property type="entry name" value="P-loop_NTPase"/>
</dbReference>
<dbReference type="GO" id="GO:0005524">
    <property type="term" value="F:ATP binding"/>
    <property type="evidence" value="ECO:0007669"/>
    <property type="project" value="UniProtKB-KW"/>
</dbReference>
<dbReference type="EMBL" id="JAVRHP010000016">
    <property type="protein sequence ID" value="MDT0649465.1"/>
    <property type="molecule type" value="Genomic_DNA"/>
</dbReference>
<evidence type="ECO:0000313" key="3">
    <source>
        <dbReference type="Proteomes" id="UP001248819"/>
    </source>
</evidence>
<accession>A0ABU3CU75</accession>
<reference evidence="2 3" key="1">
    <citation type="submission" date="2023-09" db="EMBL/GenBank/DDBJ databases">
        <authorList>
            <person name="Rey-Velasco X."/>
        </authorList>
    </citation>
    <scope>NUCLEOTIDE SEQUENCE [LARGE SCALE GENOMIC DNA]</scope>
    <source>
        <strain evidence="2 3">F297</strain>
    </source>
</reference>
<sequence>MKKKKIVITGGPGTGKSSVIHQLEAMGHKCLHEISREVIHEAQLNGIEQLFLEDPLLFSRKLLEGRIDQFQEAEKDPSELVFIDRGIPDVAAYMDYLSTEYPEEFIKPCQKHKYDKIFILPPWRAIYKSDNERYETFDQASNISKYLIKTYERYGYEPILVPEAGIEERANFILTNSGL</sequence>
<feature type="domain" description="NadR/Ttd14 AAA" evidence="1">
    <location>
        <begin position="5"/>
        <end position="169"/>
    </location>
</feature>
<protein>
    <submittedName>
        <fullName evidence="2">ATP-binding protein</fullName>
    </submittedName>
</protein>
<keyword evidence="2" id="KW-0547">Nucleotide-binding</keyword>
<dbReference type="RefSeq" id="WP_311483626.1">
    <property type="nucleotide sequence ID" value="NZ_JAVRHP010000016.1"/>
</dbReference>
<dbReference type="Gene3D" id="3.40.50.300">
    <property type="entry name" value="P-loop containing nucleotide triphosphate hydrolases"/>
    <property type="match status" value="1"/>
</dbReference>
<evidence type="ECO:0000259" key="1">
    <source>
        <dbReference type="Pfam" id="PF13521"/>
    </source>
</evidence>
<dbReference type="SUPFAM" id="SSF52540">
    <property type="entry name" value="P-loop containing nucleoside triphosphate hydrolases"/>
    <property type="match status" value="1"/>
</dbReference>
<dbReference type="Pfam" id="PF13521">
    <property type="entry name" value="AAA_28"/>
    <property type="match status" value="1"/>
</dbReference>
<organism evidence="2 3">
    <name type="scientific">Autumnicola edwardsiae</name>
    <dbReference type="NCBI Taxonomy" id="3075594"/>
    <lineage>
        <taxon>Bacteria</taxon>
        <taxon>Pseudomonadati</taxon>
        <taxon>Bacteroidota</taxon>
        <taxon>Flavobacteriia</taxon>
        <taxon>Flavobacteriales</taxon>
        <taxon>Flavobacteriaceae</taxon>
        <taxon>Autumnicola</taxon>
    </lineage>
</organism>
<gene>
    <name evidence="2" type="ORF">RM529_04880</name>
</gene>
<proteinExistence type="predicted"/>
<dbReference type="InterPro" id="IPR038727">
    <property type="entry name" value="NadR/Ttd14_AAA_dom"/>
</dbReference>
<name>A0ABU3CU75_9FLAO</name>